<feature type="domain" description="HTH iclR-type" evidence="4">
    <location>
        <begin position="14"/>
        <end position="76"/>
    </location>
</feature>
<dbReference type="InterPro" id="IPR036388">
    <property type="entry name" value="WH-like_DNA-bd_sf"/>
</dbReference>
<dbReference type="PROSITE" id="PS51078">
    <property type="entry name" value="ICLR_ED"/>
    <property type="match status" value="1"/>
</dbReference>
<name>A0ABT3Z502_9HYPH</name>
<dbReference type="PANTHER" id="PTHR30136">
    <property type="entry name" value="HELIX-TURN-HELIX TRANSCRIPTIONAL REGULATOR, ICLR FAMILY"/>
    <property type="match status" value="1"/>
</dbReference>
<gene>
    <name evidence="6" type="ORF">OEG84_03735</name>
</gene>
<protein>
    <submittedName>
        <fullName evidence="6">IclR family transcriptional regulator</fullName>
    </submittedName>
</protein>
<dbReference type="Gene3D" id="3.30.450.40">
    <property type="match status" value="1"/>
</dbReference>
<keyword evidence="2" id="KW-0238">DNA-binding</keyword>
<dbReference type="Pfam" id="PF09339">
    <property type="entry name" value="HTH_IclR"/>
    <property type="match status" value="1"/>
</dbReference>
<comment type="caution">
    <text evidence="6">The sequence shown here is derived from an EMBL/GenBank/DDBJ whole genome shotgun (WGS) entry which is preliminary data.</text>
</comment>
<dbReference type="InterPro" id="IPR050707">
    <property type="entry name" value="HTH_MetabolicPath_Reg"/>
</dbReference>
<dbReference type="Gene3D" id="1.10.10.10">
    <property type="entry name" value="Winged helix-like DNA-binding domain superfamily/Winged helix DNA-binding domain"/>
    <property type="match status" value="1"/>
</dbReference>
<dbReference type="PANTHER" id="PTHR30136:SF24">
    <property type="entry name" value="HTH-TYPE TRANSCRIPTIONAL REPRESSOR ALLR"/>
    <property type="match status" value="1"/>
</dbReference>
<dbReference type="RefSeq" id="WP_267652487.1">
    <property type="nucleotide sequence ID" value="NZ_JAOVZR010000001.1"/>
</dbReference>
<dbReference type="InterPro" id="IPR014757">
    <property type="entry name" value="Tscrpt_reg_IclR_C"/>
</dbReference>
<keyword evidence="3" id="KW-0804">Transcription</keyword>
<dbReference type="SUPFAM" id="SSF46785">
    <property type="entry name" value="Winged helix' DNA-binding domain"/>
    <property type="match status" value="1"/>
</dbReference>
<dbReference type="EMBL" id="JAOVZR010000001">
    <property type="protein sequence ID" value="MCY0146848.1"/>
    <property type="molecule type" value="Genomic_DNA"/>
</dbReference>
<keyword evidence="7" id="KW-1185">Reference proteome</keyword>
<evidence type="ECO:0000256" key="2">
    <source>
        <dbReference type="ARBA" id="ARBA00023125"/>
    </source>
</evidence>
<evidence type="ECO:0000259" key="4">
    <source>
        <dbReference type="PROSITE" id="PS51077"/>
    </source>
</evidence>
<evidence type="ECO:0000259" key="5">
    <source>
        <dbReference type="PROSITE" id="PS51078"/>
    </source>
</evidence>
<dbReference type="SMART" id="SM00346">
    <property type="entry name" value="HTH_ICLR"/>
    <property type="match status" value="1"/>
</dbReference>
<feature type="domain" description="IclR-ED" evidence="5">
    <location>
        <begin position="70"/>
        <end position="260"/>
    </location>
</feature>
<evidence type="ECO:0000313" key="7">
    <source>
        <dbReference type="Proteomes" id="UP001073227"/>
    </source>
</evidence>
<evidence type="ECO:0000256" key="1">
    <source>
        <dbReference type="ARBA" id="ARBA00023015"/>
    </source>
</evidence>
<accession>A0ABT3Z502</accession>
<dbReference type="PROSITE" id="PS51077">
    <property type="entry name" value="HTH_ICLR"/>
    <property type="match status" value="1"/>
</dbReference>
<proteinExistence type="predicted"/>
<keyword evidence="1" id="KW-0805">Transcription regulation</keyword>
<dbReference type="InterPro" id="IPR029016">
    <property type="entry name" value="GAF-like_dom_sf"/>
</dbReference>
<dbReference type="Pfam" id="PF01614">
    <property type="entry name" value="IclR_C"/>
    <property type="match status" value="1"/>
</dbReference>
<dbReference type="InterPro" id="IPR005471">
    <property type="entry name" value="Tscrpt_reg_IclR_N"/>
</dbReference>
<dbReference type="Proteomes" id="UP001073227">
    <property type="component" value="Unassembled WGS sequence"/>
</dbReference>
<evidence type="ECO:0000256" key="3">
    <source>
        <dbReference type="ARBA" id="ARBA00023163"/>
    </source>
</evidence>
<dbReference type="InterPro" id="IPR036390">
    <property type="entry name" value="WH_DNA-bd_sf"/>
</dbReference>
<reference evidence="6" key="1">
    <citation type="submission" date="2022-10" db="EMBL/GenBank/DDBJ databases">
        <title>Hoeflea sp. G2-23, isolated from marine algae.</title>
        <authorList>
            <person name="Kristyanto S."/>
            <person name="Kim J.M."/>
            <person name="Jeon C.O."/>
        </authorList>
    </citation>
    <scope>NUCLEOTIDE SEQUENCE</scope>
    <source>
        <strain evidence="6">G2-23</strain>
    </source>
</reference>
<organism evidence="6 7">
    <name type="scientific">Hoeflea algicola</name>
    <dbReference type="NCBI Taxonomy" id="2983763"/>
    <lineage>
        <taxon>Bacteria</taxon>
        <taxon>Pseudomonadati</taxon>
        <taxon>Pseudomonadota</taxon>
        <taxon>Alphaproteobacteria</taxon>
        <taxon>Hyphomicrobiales</taxon>
        <taxon>Rhizobiaceae</taxon>
        <taxon>Hoeflea</taxon>
    </lineage>
</organism>
<evidence type="ECO:0000313" key="6">
    <source>
        <dbReference type="EMBL" id="MCY0146848.1"/>
    </source>
</evidence>
<dbReference type="SUPFAM" id="SSF55781">
    <property type="entry name" value="GAF domain-like"/>
    <property type="match status" value="1"/>
</dbReference>
<sequence>MSKTQAAPDSPQDTGALRRGLSVIELLVESLRPLTLHEVAEAVKLTDSTVHRILQSLMEADYVMRDASGKRYHAASKALGSLTMYHPLQILRRDAFEPLRLLRKQTELTSSLVVFIGNERLVVDISGVSGVLTPYYETQLRNPLHVAVSGKILLLNRSPKEQHELLGDGPYEALTPSTITDPEAFQQELEQIVVRGYSTNLDENFIGFSAIGAVVTCGPDQVLGCVMLAGSSKEFTPDTIAEWGKILQDQARLISFSQGARATYNMFSQ</sequence>